<gene>
    <name evidence="1" type="ORF">MGAL_10B068345</name>
</gene>
<comment type="caution">
    <text evidence="1">The sequence shown here is derived from an EMBL/GenBank/DDBJ whole genome shotgun (WGS) entry which is preliminary data.</text>
</comment>
<organism evidence="1 2">
    <name type="scientific">Mytilus galloprovincialis</name>
    <name type="common">Mediterranean mussel</name>
    <dbReference type="NCBI Taxonomy" id="29158"/>
    <lineage>
        <taxon>Eukaryota</taxon>
        <taxon>Metazoa</taxon>
        <taxon>Spiralia</taxon>
        <taxon>Lophotrochozoa</taxon>
        <taxon>Mollusca</taxon>
        <taxon>Bivalvia</taxon>
        <taxon>Autobranchia</taxon>
        <taxon>Pteriomorphia</taxon>
        <taxon>Mytilida</taxon>
        <taxon>Mytiloidea</taxon>
        <taxon>Mytilidae</taxon>
        <taxon>Mytilinae</taxon>
        <taxon>Mytilus</taxon>
    </lineage>
</organism>
<dbReference type="EMBL" id="UYJE01006128">
    <property type="protein sequence ID" value="VDI43281.1"/>
    <property type="molecule type" value="Genomic_DNA"/>
</dbReference>
<sequence>MANNTFHGMGIIAGITPGTKRTAPIPRISVSSDDINSIAKVNIQYYKPQNDFMTKLNFSELRELRGMDKDCMSGFTVTGGMALKESNTRSVSYRNEFLRLHWSHYEEFGASGNSGTYIYAPNAVTHMLSGKAVARAIRGHMLVDTALHSLLVSKIFNFDFPADENEEGNINVSVDDILSKAADVYTELLEGTLSISSACDSAVLQSIKRNNSQTT</sequence>
<evidence type="ECO:0000313" key="2">
    <source>
        <dbReference type="Proteomes" id="UP000596742"/>
    </source>
</evidence>
<evidence type="ECO:0000313" key="1">
    <source>
        <dbReference type="EMBL" id="VDI43281.1"/>
    </source>
</evidence>
<dbReference type="AlphaFoldDB" id="A0A8B6F1U0"/>
<name>A0A8B6F1U0_MYTGA</name>
<proteinExistence type="predicted"/>
<reference evidence="1" key="1">
    <citation type="submission" date="2018-11" db="EMBL/GenBank/DDBJ databases">
        <authorList>
            <person name="Alioto T."/>
            <person name="Alioto T."/>
        </authorList>
    </citation>
    <scope>NUCLEOTIDE SEQUENCE</scope>
</reference>
<dbReference type="OrthoDB" id="6753017at2759"/>
<dbReference type="Proteomes" id="UP000596742">
    <property type="component" value="Unassembled WGS sequence"/>
</dbReference>
<protein>
    <submittedName>
        <fullName evidence="1">Uncharacterized protein</fullName>
    </submittedName>
</protein>
<keyword evidence="2" id="KW-1185">Reference proteome</keyword>
<accession>A0A8B6F1U0</accession>